<evidence type="ECO:0000256" key="4">
    <source>
        <dbReference type="ARBA" id="ARBA00022683"/>
    </source>
</evidence>
<keyword evidence="5" id="KW-0418">Kinase</keyword>
<dbReference type="PANTHER" id="PTHR30175:SF7">
    <property type="entry name" value="NEGATIVE REGULATOR OF SACY ACTIVITY"/>
    <property type="match status" value="1"/>
</dbReference>
<comment type="caution">
    <text evidence="8">The sequence shown here is derived from an EMBL/GenBank/DDBJ whole genome shotgun (WGS) entry which is preliminary data.</text>
</comment>
<keyword evidence="2" id="KW-0762">Sugar transport</keyword>
<accession>A0ABN0B6V5</accession>
<dbReference type="InterPro" id="IPR050558">
    <property type="entry name" value="PTS_Sugar-Specific_Components"/>
</dbReference>
<dbReference type="SUPFAM" id="SSF55604">
    <property type="entry name" value="Glucose permease domain IIB"/>
    <property type="match status" value="1"/>
</dbReference>
<reference evidence="8" key="1">
    <citation type="submission" date="2010-09" db="EMBL/GenBank/DDBJ databases">
        <authorList>
            <person name="Daugherty S.C."/>
            <person name="Kilian M."/>
            <person name="Tettelin H."/>
        </authorList>
    </citation>
    <scope>NUCLEOTIDE SEQUENCE [LARGE SCALE GENOMIC DNA]</scope>
    <source>
        <strain evidence="8">SK1302</strain>
    </source>
</reference>
<dbReference type="InterPro" id="IPR001996">
    <property type="entry name" value="PTS_IIB_1"/>
</dbReference>
<evidence type="ECO:0000256" key="1">
    <source>
        <dbReference type="ARBA" id="ARBA00022448"/>
    </source>
</evidence>
<evidence type="ECO:0000256" key="2">
    <source>
        <dbReference type="ARBA" id="ARBA00022597"/>
    </source>
</evidence>
<evidence type="ECO:0000256" key="6">
    <source>
        <dbReference type="PROSITE-ProRule" id="PRU00421"/>
    </source>
</evidence>
<dbReference type="PANTHER" id="PTHR30175">
    <property type="entry name" value="PHOSPHOTRANSFERASE SYSTEM TRANSPORT PROTEIN"/>
    <property type="match status" value="1"/>
</dbReference>
<evidence type="ECO:0000313" key="8">
    <source>
        <dbReference type="EMBL" id="EFO54984.1"/>
    </source>
</evidence>
<dbReference type="EMBL" id="AEDY01000021">
    <property type="protein sequence ID" value="EFO54984.1"/>
    <property type="molecule type" value="Genomic_DNA"/>
</dbReference>
<dbReference type="EC" id="2.7.1.69" evidence="8"/>
<keyword evidence="1" id="KW-0813">Transport</keyword>
<dbReference type="Gene3D" id="3.30.1360.60">
    <property type="entry name" value="Glucose permease domain IIB"/>
    <property type="match status" value="1"/>
</dbReference>
<feature type="domain" description="PTS EIIB type-1" evidence="7">
    <location>
        <begin position="4"/>
        <end position="87"/>
    </location>
</feature>
<evidence type="ECO:0000256" key="5">
    <source>
        <dbReference type="ARBA" id="ARBA00022777"/>
    </source>
</evidence>
<feature type="active site" description="Phosphocysteine intermediate; for EIIB activity" evidence="6">
    <location>
        <position position="26"/>
    </location>
</feature>
<keyword evidence="4" id="KW-0598">Phosphotransferase system</keyword>
<protein>
    <submittedName>
        <fullName evidence="8">PTS system EIIB component</fullName>
        <ecNumber evidence="8">2.7.1.69</ecNumber>
    </submittedName>
</protein>
<organism evidence="8">
    <name type="scientific">Streptococcus infantis SK1302</name>
    <dbReference type="NCBI Taxonomy" id="871237"/>
    <lineage>
        <taxon>Bacteria</taxon>
        <taxon>Bacillati</taxon>
        <taxon>Bacillota</taxon>
        <taxon>Bacilli</taxon>
        <taxon>Lactobacillales</taxon>
        <taxon>Streptococcaceae</taxon>
        <taxon>Streptococcus</taxon>
    </lineage>
</organism>
<keyword evidence="3 8" id="KW-0808">Transferase</keyword>
<dbReference type="NCBIfam" id="TIGR00826">
    <property type="entry name" value="EIIB_glc"/>
    <property type="match status" value="1"/>
</dbReference>
<gene>
    <name evidence="8" type="ORF">SIN_0264</name>
</gene>
<dbReference type="InterPro" id="IPR036878">
    <property type="entry name" value="Glu_permease_IIB"/>
</dbReference>
<dbReference type="Pfam" id="PF00367">
    <property type="entry name" value="PTS_EIIB"/>
    <property type="match status" value="1"/>
</dbReference>
<dbReference type="InterPro" id="IPR018113">
    <property type="entry name" value="PTrfase_EIIB_Cys"/>
</dbReference>
<evidence type="ECO:0000256" key="3">
    <source>
        <dbReference type="ARBA" id="ARBA00022679"/>
    </source>
</evidence>
<dbReference type="GO" id="GO:0016740">
    <property type="term" value="F:transferase activity"/>
    <property type="evidence" value="ECO:0007669"/>
    <property type="project" value="UniProtKB-KW"/>
</dbReference>
<name>A0ABN0B6V5_9STRE</name>
<dbReference type="CDD" id="cd00212">
    <property type="entry name" value="PTS_IIB_glc"/>
    <property type="match status" value="1"/>
</dbReference>
<dbReference type="PROSITE" id="PS01035">
    <property type="entry name" value="PTS_EIIB_TYPE_1_CYS"/>
    <property type="match status" value="1"/>
</dbReference>
<sequence>MTNTEIAKKVIEALGGRENVNSVAHCATRLRVMVKDEAKINKDAIENLEKVQGAFFNSGQYQIIFGTGTVNKMYDEVVALGLPTTSKDEMKAEAAKQGNWFQRAIRTFGDVFCTNHSSYRSNWSLHGCSWTLKCSWNDTSRRCYNLHSNLD</sequence>
<dbReference type="PROSITE" id="PS51098">
    <property type="entry name" value="PTS_EIIB_TYPE_1"/>
    <property type="match status" value="1"/>
</dbReference>
<evidence type="ECO:0000259" key="7">
    <source>
        <dbReference type="PROSITE" id="PS51098"/>
    </source>
</evidence>
<proteinExistence type="predicted"/>